<evidence type="ECO:0000256" key="1">
    <source>
        <dbReference type="ARBA" id="ARBA00022490"/>
    </source>
</evidence>
<evidence type="ECO:0000256" key="4">
    <source>
        <dbReference type="ARBA" id="ARBA00022839"/>
    </source>
</evidence>
<evidence type="ECO:0000256" key="5">
    <source>
        <dbReference type="HAMAP-Rule" id="MF_00378"/>
    </source>
</evidence>
<dbReference type="NCBIfam" id="TIGR00237">
    <property type="entry name" value="xseA"/>
    <property type="match status" value="1"/>
</dbReference>
<organism evidence="9 10">
    <name type="scientific">Granulosicoccus antarcticus IMCC3135</name>
    <dbReference type="NCBI Taxonomy" id="1192854"/>
    <lineage>
        <taxon>Bacteria</taxon>
        <taxon>Pseudomonadati</taxon>
        <taxon>Pseudomonadota</taxon>
        <taxon>Gammaproteobacteria</taxon>
        <taxon>Chromatiales</taxon>
        <taxon>Granulosicoccaceae</taxon>
        <taxon>Granulosicoccus</taxon>
    </lineage>
</organism>
<evidence type="ECO:0000259" key="7">
    <source>
        <dbReference type="Pfam" id="PF02601"/>
    </source>
</evidence>
<comment type="catalytic activity">
    <reaction evidence="5 6">
        <text>Exonucleolytic cleavage in either 5'- to 3'- or 3'- to 5'-direction to yield nucleoside 5'-phosphates.</text>
        <dbReference type="EC" id="3.1.11.6"/>
    </reaction>
</comment>
<keyword evidence="10" id="KW-1185">Reference proteome</keyword>
<comment type="subcellular location">
    <subcellularLocation>
        <location evidence="5 6">Cytoplasm</location>
    </subcellularLocation>
</comment>
<evidence type="ECO:0000313" key="9">
    <source>
        <dbReference type="EMBL" id="ASJ75299.1"/>
    </source>
</evidence>
<dbReference type="GO" id="GO:0009318">
    <property type="term" value="C:exodeoxyribonuclease VII complex"/>
    <property type="evidence" value="ECO:0007669"/>
    <property type="project" value="UniProtKB-UniRule"/>
</dbReference>
<keyword evidence="4 5" id="KW-0269">Exonuclease</keyword>
<dbReference type="AlphaFoldDB" id="A0A2Z2NVE6"/>
<feature type="domain" description="OB-fold nucleic acid binding" evidence="8">
    <location>
        <begin position="10"/>
        <end position="103"/>
    </location>
</feature>
<dbReference type="KEGG" id="gai:IMCC3135_26220"/>
<dbReference type="Pfam" id="PF13742">
    <property type="entry name" value="tRNA_anti_2"/>
    <property type="match status" value="1"/>
</dbReference>
<comment type="similarity">
    <text evidence="5 6">Belongs to the XseA family.</text>
</comment>
<dbReference type="InterPro" id="IPR003753">
    <property type="entry name" value="Exonuc_VII_L"/>
</dbReference>
<reference evidence="9 10" key="1">
    <citation type="submission" date="2016-12" db="EMBL/GenBank/DDBJ databases">
        <authorList>
            <person name="Song W.-J."/>
            <person name="Kurnit D.M."/>
        </authorList>
    </citation>
    <scope>NUCLEOTIDE SEQUENCE [LARGE SCALE GENOMIC DNA]</scope>
    <source>
        <strain evidence="9 10">IMCC3135</strain>
    </source>
</reference>
<dbReference type="Pfam" id="PF02601">
    <property type="entry name" value="Exonuc_VII_L"/>
    <property type="match status" value="1"/>
</dbReference>
<evidence type="ECO:0000313" key="10">
    <source>
        <dbReference type="Proteomes" id="UP000250079"/>
    </source>
</evidence>
<evidence type="ECO:0000256" key="2">
    <source>
        <dbReference type="ARBA" id="ARBA00022722"/>
    </source>
</evidence>
<evidence type="ECO:0000259" key="8">
    <source>
        <dbReference type="Pfam" id="PF13742"/>
    </source>
</evidence>
<protein>
    <recommendedName>
        <fullName evidence="5">Exodeoxyribonuclease 7 large subunit</fullName>
        <ecNumber evidence="5">3.1.11.6</ecNumber>
    </recommendedName>
    <alternativeName>
        <fullName evidence="5">Exodeoxyribonuclease VII large subunit</fullName>
        <shortName evidence="5">Exonuclease VII large subunit</shortName>
    </alternativeName>
</protein>
<dbReference type="GO" id="GO:0006308">
    <property type="term" value="P:DNA catabolic process"/>
    <property type="evidence" value="ECO:0007669"/>
    <property type="project" value="UniProtKB-UniRule"/>
</dbReference>
<dbReference type="Proteomes" id="UP000250079">
    <property type="component" value="Chromosome"/>
</dbReference>
<keyword evidence="3 5" id="KW-0378">Hydrolase</keyword>
<feature type="domain" description="Exonuclease VII large subunit C-terminal" evidence="7">
    <location>
        <begin position="126"/>
        <end position="439"/>
    </location>
</feature>
<dbReference type="EC" id="3.1.11.6" evidence="5"/>
<sequence>MLHTVDKKIFTVSRLNQEVQRLLETGFGTLWLQGELSNFSRPASGHFYFTLKDSQAQIRCAMFKGRNRYIDFQPENGEAVIVRGKLGLYAARGDYQLIVEHMEPAGAGKLQAAFEATKRKLDELGWFSQDLKQTVPALPRTIGVVTSPTGAALRDVLQVLARRYRQADIIIYPTLTQGAAAAPAIVRALQQANRRAETDVLLLVRGGGSLEDLWAFNEVAVAEAIKDSVIPVVAGIGHEVDITISDLVADLRAPTPSAAAELATPDGNSLQHRVSAASKALYRANQARLDDSRQRLNQQLARLHLRHPERRLREQAQRADELEMRLTRAWDAQKQRRMSRQQALRARLEASSPAVRLARHQALWQAMEARMRVAIGKRQDRARSRFEIMARALHAVSPLGVLERGYALVRKDGNIVSQVSSLQPGDKITTRLSNGEFSAIVSSTDSLKP</sequence>
<dbReference type="GO" id="GO:0008855">
    <property type="term" value="F:exodeoxyribonuclease VII activity"/>
    <property type="evidence" value="ECO:0007669"/>
    <property type="project" value="UniProtKB-UniRule"/>
</dbReference>
<keyword evidence="1 5" id="KW-0963">Cytoplasm</keyword>
<dbReference type="EMBL" id="CP018632">
    <property type="protein sequence ID" value="ASJ75299.1"/>
    <property type="molecule type" value="Genomic_DNA"/>
</dbReference>
<dbReference type="PANTHER" id="PTHR30008">
    <property type="entry name" value="EXODEOXYRIBONUCLEASE 7 LARGE SUBUNIT"/>
    <property type="match status" value="1"/>
</dbReference>
<dbReference type="HAMAP" id="MF_00378">
    <property type="entry name" value="Exonuc_7_L"/>
    <property type="match status" value="1"/>
</dbReference>
<dbReference type="GO" id="GO:0003676">
    <property type="term" value="F:nucleic acid binding"/>
    <property type="evidence" value="ECO:0007669"/>
    <property type="project" value="InterPro"/>
</dbReference>
<comment type="subunit">
    <text evidence="5">Heterooligomer composed of large and small subunits.</text>
</comment>
<comment type="function">
    <text evidence="5">Bidirectionally degrades single-stranded DNA into large acid-insoluble oligonucleotides, which are then degraded further into small acid-soluble oligonucleotides.</text>
</comment>
<evidence type="ECO:0000256" key="3">
    <source>
        <dbReference type="ARBA" id="ARBA00022801"/>
    </source>
</evidence>
<dbReference type="PANTHER" id="PTHR30008:SF0">
    <property type="entry name" value="EXODEOXYRIBONUCLEASE 7 LARGE SUBUNIT"/>
    <property type="match status" value="1"/>
</dbReference>
<evidence type="ECO:0000256" key="6">
    <source>
        <dbReference type="RuleBase" id="RU004355"/>
    </source>
</evidence>
<dbReference type="GO" id="GO:0005737">
    <property type="term" value="C:cytoplasm"/>
    <property type="evidence" value="ECO:0007669"/>
    <property type="project" value="UniProtKB-SubCell"/>
</dbReference>
<dbReference type="OrthoDB" id="9802795at2"/>
<dbReference type="InterPro" id="IPR025824">
    <property type="entry name" value="OB-fold_nuc-bd_dom"/>
</dbReference>
<accession>A0A2Z2NVE6</accession>
<proteinExistence type="inferred from homology"/>
<dbReference type="CDD" id="cd04489">
    <property type="entry name" value="ExoVII_LU_OBF"/>
    <property type="match status" value="1"/>
</dbReference>
<gene>
    <name evidence="5 9" type="primary">xseA</name>
    <name evidence="9" type="ORF">IMCC3135_26220</name>
</gene>
<dbReference type="InterPro" id="IPR020579">
    <property type="entry name" value="Exonuc_VII_lsu_C"/>
</dbReference>
<name>A0A2Z2NVE6_9GAMM</name>
<keyword evidence="2 5" id="KW-0540">Nuclease</keyword>